<reference evidence="2 3" key="1">
    <citation type="submission" date="2021-06" db="EMBL/GenBank/DDBJ databases">
        <authorList>
            <person name="Pan X."/>
        </authorList>
    </citation>
    <scope>NUCLEOTIDE SEQUENCE [LARGE SCALE GENOMIC DNA]</scope>
    <source>
        <strain evidence="2 3">4503</strain>
    </source>
</reference>
<comment type="caution">
    <text evidence="2">The sequence shown here is derived from an EMBL/GenBank/DDBJ whole genome shotgun (WGS) entry which is preliminary data.</text>
</comment>
<proteinExistence type="predicted"/>
<dbReference type="GO" id="GO:0016740">
    <property type="term" value="F:transferase activity"/>
    <property type="evidence" value="ECO:0007669"/>
    <property type="project" value="UniProtKB-KW"/>
</dbReference>
<organism evidence="2 3">
    <name type="scientific">Streptomyces niphimycinicus</name>
    <dbReference type="NCBI Taxonomy" id="2842201"/>
    <lineage>
        <taxon>Bacteria</taxon>
        <taxon>Bacillati</taxon>
        <taxon>Actinomycetota</taxon>
        <taxon>Actinomycetes</taxon>
        <taxon>Kitasatosporales</taxon>
        <taxon>Streptomycetaceae</taxon>
        <taxon>Streptomyces</taxon>
    </lineage>
</organism>
<dbReference type="InterPro" id="IPR025877">
    <property type="entry name" value="MobA-like_NTP_Trfase"/>
</dbReference>
<dbReference type="Pfam" id="PF12804">
    <property type="entry name" value="NTP_transf_3"/>
    <property type="match status" value="1"/>
</dbReference>
<protein>
    <submittedName>
        <fullName evidence="2">NTP transferase domain-containing protein</fullName>
    </submittedName>
</protein>
<gene>
    <name evidence="2" type="ORF">KN815_49365</name>
</gene>
<dbReference type="EMBL" id="JAHLEM010001285">
    <property type="protein sequence ID" value="MBU3871774.1"/>
    <property type="molecule type" value="Genomic_DNA"/>
</dbReference>
<accession>A0ABS6CY04</accession>
<keyword evidence="2" id="KW-0808">Transferase</keyword>
<dbReference type="Proteomes" id="UP000720508">
    <property type="component" value="Unassembled WGS sequence"/>
</dbReference>
<evidence type="ECO:0000313" key="2">
    <source>
        <dbReference type="EMBL" id="MBU3871774.1"/>
    </source>
</evidence>
<keyword evidence="3" id="KW-1185">Reference proteome</keyword>
<sequence length="49" mass="5049">MILAGGAARRLGGVDKPALRVGGRPLLDRVLDACRGAGRTVVVGPRRPT</sequence>
<evidence type="ECO:0000259" key="1">
    <source>
        <dbReference type="Pfam" id="PF12804"/>
    </source>
</evidence>
<name>A0ABS6CY04_9ACTN</name>
<evidence type="ECO:0000313" key="3">
    <source>
        <dbReference type="Proteomes" id="UP000720508"/>
    </source>
</evidence>
<feature type="non-terminal residue" evidence="2">
    <location>
        <position position="49"/>
    </location>
</feature>
<feature type="domain" description="MobA-like NTP transferase" evidence="1">
    <location>
        <begin position="2"/>
        <end position="47"/>
    </location>
</feature>